<keyword evidence="8" id="KW-0539">Nucleus</keyword>
<keyword evidence="5" id="KW-0862">Zinc</keyword>
<dbReference type="PROSITE" id="PS00028">
    <property type="entry name" value="ZINC_FINGER_C2H2_1"/>
    <property type="match status" value="2"/>
</dbReference>
<dbReference type="SUPFAM" id="SSF57667">
    <property type="entry name" value="beta-beta-alpha zinc fingers"/>
    <property type="match status" value="1"/>
</dbReference>
<dbReference type="GO" id="GO:0005634">
    <property type="term" value="C:nucleus"/>
    <property type="evidence" value="ECO:0007669"/>
    <property type="project" value="UniProtKB-SubCell"/>
</dbReference>
<keyword evidence="4 9" id="KW-0863">Zinc-finger</keyword>
<protein>
    <recommendedName>
        <fullName evidence="11">C2H2-type domain-containing protein</fullName>
    </recommendedName>
</protein>
<dbReference type="PROSITE" id="PS50157">
    <property type="entry name" value="ZINC_FINGER_C2H2_2"/>
    <property type="match status" value="2"/>
</dbReference>
<dbReference type="Proteomes" id="UP000886653">
    <property type="component" value="Unassembled WGS sequence"/>
</dbReference>
<dbReference type="PANTHER" id="PTHR23235:SF120">
    <property type="entry name" value="KRUPPEL-LIKE FACTOR 15"/>
    <property type="match status" value="1"/>
</dbReference>
<evidence type="ECO:0000256" key="2">
    <source>
        <dbReference type="ARBA" id="ARBA00022723"/>
    </source>
</evidence>
<keyword evidence="3" id="KW-0677">Repeat</keyword>
<gene>
    <name evidence="12" type="ORF">CROQUDRAFT_662683</name>
</gene>
<dbReference type="Gene3D" id="3.30.160.60">
    <property type="entry name" value="Classic Zinc Finger"/>
    <property type="match status" value="2"/>
</dbReference>
<evidence type="ECO:0000256" key="3">
    <source>
        <dbReference type="ARBA" id="ARBA00022737"/>
    </source>
</evidence>
<dbReference type="EMBL" id="MU167352">
    <property type="protein sequence ID" value="KAG0142318.1"/>
    <property type="molecule type" value="Genomic_DNA"/>
</dbReference>
<feature type="compositionally biased region" description="Polar residues" evidence="10">
    <location>
        <begin position="15"/>
        <end position="29"/>
    </location>
</feature>
<dbReference type="InterPro" id="IPR036236">
    <property type="entry name" value="Znf_C2H2_sf"/>
</dbReference>
<proteinExistence type="predicted"/>
<evidence type="ECO:0000259" key="11">
    <source>
        <dbReference type="PROSITE" id="PS50157"/>
    </source>
</evidence>
<dbReference type="PANTHER" id="PTHR23235">
    <property type="entry name" value="KRUEPPEL-LIKE TRANSCRIPTION FACTOR"/>
    <property type="match status" value="1"/>
</dbReference>
<organism evidence="12 13">
    <name type="scientific">Cronartium quercuum f. sp. fusiforme G11</name>
    <dbReference type="NCBI Taxonomy" id="708437"/>
    <lineage>
        <taxon>Eukaryota</taxon>
        <taxon>Fungi</taxon>
        <taxon>Dikarya</taxon>
        <taxon>Basidiomycota</taxon>
        <taxon>Pucciniomycotina</taxon>
        <taxon>Pucciniomycetes</taxon>
        <taxon>Pucciniales</taxon>
        <taxon>Coleosporiaceae</taxon>
        <taxon>Cronartium</taxon>
    </lineage>
</organism>
<dbReference type="FunFam" id="3.30.160.60:FF:000358">
    <property type="entry name" value="zinc finger protein 24"/>
    <property type="match status" value="1"/>
</dbReference>
<evidence type="ECO:0000256" key="4">
    <source>
        <dbReference type="ARBA" id="ARBA00022771"/>
    </source>
</evidence>
<dbReference type="InterPro" id="IPR013087">
    <property type="entry name" value="Znf_C2H2_type"/>
</dbReference>
<evidence type="ECO:0000313" key="13">
    <source>
        <dbReference type="Proteomes" id="UP000886653"/>
    </source>
</evidence>
<dbReference type="GO" id="GO:0000981">
    <property type="term" value="F:DNA-binding transcription factor activity, RNA polymerase II-specific"/>
    <property type="evidence" value="ECO:0007669"/>
    <property type="project" value="TreeGrafter"/>
</dbReference>
<reference evidence="12" key="1">
    <citation type="submission" date="2013-11" db="EMBL/GenBank/DDBJ databases">
        <title>Genome sequence of the fusiform rust pathogen reveals effectors for host alternation and coevolution with pine.</title>
        <authorList>
            <consortium name="DOE Joint Genome Institute"/>
            <person name="Smith K."/>
            <person name="Pendleton A."/>
            <person name="Kubisiak T."/>
            <person name="Anderson C."/>
            <person name="Salamov A."/>
            <person name="Aerts A."/>
            <person name="Riley R."/>
            <person name="Clum A."/>
            <person name="Lindquist E."/>
            <person name="Ence D."/>
            <person name="Campbell M."/>
            <person name="Kronenberg Z."/>
            <person name="Feau N."/>
            <person name="Dhillon B."/>
            <person name="Hamelin R."/>
            <person name="Burleigh J."/>
            <person name="Smith J."/>
            <person name="Yandell M."/>
            <person name="Nelson C."/>
            <person name="Grigoriev I."/>
            <person name="Davis J."/>
        </authorList>
    </citation>
    <scope>NUCLEOTIDE SEQUENCE</scope>
    <source>
        <strain evidence="12">G11</strain>
    </source>
</reference>
<feature type="compositionally biased region" description="Basic and acidic residues" evidence="10">
    <location>
        <begin position="1"/>
        <end position="13"/>
    </location>
</feature>
<keyword evidence="6" id="KW-0805">Transcription regulation</keyword>
<feature type="region of interest" description="Disordered" evidence="10">
    <location>
        <begin position="1"/>
        <end position="29"/>
    </location>
</feature>
<evidence type="ECO:0000256" key="5">
    <source>
        <dbReference type="ARBA" id="ARBA00022833"/>
    </source>
</evidence>
<evidence type="ECO:0000256" key="8">
    <source>
        <dbReference type="ARBA" id="ARBA00023242"/>
    </source>
</evidence>
<feature type="domain" description="C2H2-type" evidence="11">
    <location>
        <begin position="190"/>
        <end position="215"/>
    </location>
</feature>
<dbReference type="GO" id="GO:0000978">
    <property type="term" value="F:RNA polymerase II cis-regulatory region sequence-specific DNA binding"/>
    <property type="evidence" value="ECO:0007669"/>
    <property type="project" value="TreeGrafter"/>
</dbReference>
<sequence length="215" mass="23716">MADEYNSGRRDPYRTQPSNLSPSMRSVSGHQIPDSYLECTSYPSYSHYTPGPEFTPCTFSYNNHTLTSPNYIDPRSQLNVHSSIDTSYNQSPYPSLSPPNYNYATRNDHPNIEYQSSAAAGLHSAILSNAIPVQSHYLTDHHCSAPLPSPRVGPSTGVVRNHICPTCGKGFGRPSSLAQHEFTHTGERPYVCSVCTKAFNTSSNLKRHQGLHEAA</sequence>
<dbReference type="OrthoDB" id="6077919at2759"/>
<accession>A0A9P6NAE8</accession>
<keyword evidence="13" id="KW-1185">Reference proteome</keyword>
<evidence type="ECO:0000313" key="12">
    <source>
        <dbReference type="EMBL" id="KAG0142318.1"/>
    </source>
</evidence>
<evidence type="ECO:0000256" key="6">
    <source>
        <dbReference type="ARBA" id="ARBA00023015"/>
    </source>
</evidence>
<comment type="caution">
    <text evidence="12">The sequence shown here is derived from an EMBL/GenBank/DDBJ whole genome shotgun (WGS) entry which is preliminary data.</text>
</comment>
<evidence type="ECO:0000256" key="1">
    <source>
        <dbReference type="ARBA" id="ARBA00004123"/>
    </source>
</evidence>
<dbReference type="FunFam" id="3.30.160.60:FF:000060">
    <property type="entry name" value="zinc finger protein 436"/>
    <property type="match status" value="1"/>
</dbReference>
<name>A0A9P6NAE8_9BASI</name>
<dbReference type="GO" id="GO:0008270">
    <property type="term" value="F:zinc ion binding"/>
    <property type="evidence" value="ECO:0007669"/>
    <property type="project" value="UniProtKB-KW"/>
</dbReference>
<keyword evidence="7" id="KW-0804">Transcription</keyword>
<dbReference type="AlphaFoldDB" id="A0A9P6NAE8"/>
<keyword evidence="2" id="KW-0479">Metal-binding</keyword>
<evidence type="ECO:0000256" key="9">
    <source>
        <dbReference type="PROSITE-ProRule" id="PRU00042"/>
    </source>
</evidence>
<dbReference type="SMART" id="SM00355">
    <property type="entry name" value="ZnF_C2H2"/>
    <property type="match status" value="2"/>
</dbReference>
<evidence type="ECO:0000256" key="10">
    <source>
        <dbReference type="SAM" id="MobiDB-lite"/>
    </source>
</evidence>
<comment type="subcellular location">
    <subcellularLocation>
        <location evidence="1">Nucleus</location>
    </subcellularLocation>
</comment>
<feature type="domain" description="C2H2-type" evidence="11">
    <location>
        <begin position="162"/>
        <end position="189"/>
    </location>
</feature>
<dbReference type="Pfam" id="PF00096">
    <property type="entry name" value="zf-C2H2"/>
    <property type="match status" value="2"/>
</dbReference>
<evidence type="ECO:0000256" key="7">
    <source>
        <dbReference type="ARBA" id="ARBA00023163"/>
    </source>
</evidence>